<dbReference type="AlphaFoldDB" id="A0A2T9Z331"/>
<evidence type="ECO:0000313" key="1">
    <source>
        <dbReference type="EMBL" id="PVU99005.1"/>
    </source>
</evidence>
<proteinExistence type="predicted"/>
<comment type="caution">
    <text evidence="1">The sequence shown here is derived from an EMBL/GenBank/DDBJ whole genome shotgun (WGS) entry which is preliminary data.</text>
</comment>
<reference evidence="1 2" key="1">
    <citation type="journal article" date="2018" name="MBio">
        <title>Comparative Genomics Reveals the Core Gene Toolbox for the Fungus-Insect Symbiosis.</title>
        <authorList>
            <person name="Wang Y."/>
            <person name="Stata M."/>
            <person name="Wang W."/>
            <person name="Stajich J.E."/>
            <person name="White M.M."/>
            <person name="Moncalvo J.M."/>
        </authorList>
    </citation>
    <scope>NUCLEOTIDE SEQUENCE [LARGE SCALE GENOMIC DNA]</scope>
    <source>
        <strain evidence="1 2">AUS-77-4</strain>
    </source>
</reference>
<protein>
    <recommendedName>
        <fullName evidence="3">RRM domain-containing protein</fullName>
    </recommendedName>
</protein>
<accession>A0A2T9Z331</accession>
<sequence length="90" mass="10809">MNNNLIKFKVFFDRAVFNNYETTKHIYNYFGEHGKLLGFYFFKDPVTKARVGIARLVYDKKDLSPKILRQKIHYIPGMEEFDNKIEIIKE</sequence>
<organism evidence="1 2">
    <name type="scientific">Furculomyces boomerangus</name>
    <dbReference type="NCBI Taxonomy" id="61424"/>
    <lineage>
        <taxon>Eukaryota</taxon>
        <taxon>Fungi</taxon>
        <taxon>Fungi incertae sedis</taxon>
        <taxon>Zoopagomycota</taxon>
        <taxon>Kickxellomycotina</taxon>
        <taxon>Harpellomycetes</taxon>
        <taxon>Harpellales</taxon>
        <taxon>Harpellaceae</taxon>
        <taxon>Furculomyces</taxon>
    </lineage>
</organism>
<evidence type="ECO:0008006" key="3">
    <source>
        <dbReference type="Google" id="ProtNLM"/>
    </source>
</evidence>
<name>A0A2T9Z331_9FUNG</name>
<dbReference type="Proteomes" id="UP000245699">
    <property type="component" value="Unassembled WGS sequence"/>
</dbReference>
<keyword evidence="2" id="KW-1185">Reference proteome</keyword>
<evidence type="ECO:0000313" key="2">
    <source>
        <dbReference type="Proteomes" id="UP000245699"/>
    </source>
</evidence>
<dbReference type="EMBL" id="MBFT01000057">
    <property type="protein sequence ID" value="PVU99005.1"/>
    <property type="molecule type" value="Genomic_DNA"/>
</dbReference>
<gene>
    <name evidence="1" type="ORF">BB559_001063</name>
</gene>